<reference evidence="1" key="2">
    <citation type="journal article" date="2024" name="Plant">
        <title>Genomic evolution and insights into agronomic trait innovations of Sesamum species.</title>
        <authorList>
            <person name="Miao H."/>
            <person name="Wang L."/>
            <person name="Qu L."/>
            <person name="Liu H."/>
            <person name="Sun Y."/>
            <person name="Le M."/>
            <person name="Wang Q."/>
            <person name="Wei S."/>
            <person name="Zheng Y."/>
            <person name="Lin W."/>
            <person name="Duan Y."/>
            <person name="Cao H."/>
            <person name="Xiong S."/>
            <person name="Wang X."/>
            <person name="Wei L."/>
            <person name="Li C."/>
            <person name="Ma Q."/>
            <person name="Ju M."/>
            <person name="Zhao R."/>
            <person name="Li G."/>
            <person name="Mu C."/>
            <person name="Tian Q."/>
            <person name="Mei H."/>
            <person name="Zhang T."/>
            <person name="Gao T."/>
            <person name="Zhang H."/>
        </authorList>
    </citation>
    <scope>NUCLEOTIDE SEQUENCE</scope>
    <source>
        <strain evidence="1">3651</strain>
    </source>
</reference>
<sequence length="107" mass="12297">MKVFPIAQVTYLSTAFSDHSPILVRLDPAQPDPIPSNKPFRFEAAWAGQEEYDSLIHTRWPENDEGGRNGLFLSRLAKCRADMKAFNARRKKNGARKQITRLEKRLI</sequence>
<evidence type="ECO:0000313" key="1">
    <source>
        <dbReference type="EMBL" id="KAK4414968.1"/>
    </source>
</evidence>
<dbReference type="EMBL" id="JACGWO010000011">
    <property type="protein sequence ID" value="KAK4414968.1"/>
    <property type="molecule type" value="Genomic_DNA"/>
</dbReference>
<proteinExistence type="predicted"/>
<evidence type="ECO:0000313" key="2">
    <source>
        <dbReference type="Proteomes" id="UP001293254"/>
    </source>
</evidence>
<comment type="caution">
    <text evidence="1">The sequence shown here is derived from an EMBL/GenBank/DDBJ whole genome shotgun (WGS) entry which is preliminary data.</text>
</comment>
<protein>
    <submittedName>
        <fullName evidence="1">Uncharacterized protein</fullName>
    </submittedName>
</protein>
<dbReference type="Proteomes" id="UP001293254">
    <property type="component" value="Unassembled WGS sequence"/>
</dbReference>
<reference evidence="1" key="1">
    <citation type="submission" date="2020-06" db="EMBL/GenBank/DDBJ databases">
        <authorList>
            <person name="Li T."/>
            <person name="Hu X."/>
            <person name="Zhang T."/>
            <person name="Song X."/>
            <person name="Zhang H."/>
            <person name="Dai N."/>
            <person name="Sheng W."/>
            <person name="Hou X."/>
            <person name="Wei L."/>
        </authorList>
    </citation>
    <scope>NUCLEOTIDE SEQUENCE</scope>
    <source>
        <strain evidence="1">3651</strain>
        <tissue evidence="1">Leaf</tissue>
    </source>
</reference>
<name>A0AAE1XN80_9LAMI</name>
<organism evidence="1 2">
    <name type="scientific">Sesamum alatum</name>
    <dbReference type="NCBI Taxonomy" id="300844"/>
    <lineage>
        <taxon>Eukaryota</taxon>
        <taxon>Viridiplantae</taxon>
        <taxon>Streptophyta</taxon>
        <taxon>Embryophyta</taxon>
        <taxon>Tracheophyta</taxon>
        <taxon>Spermatophyta</taxon>
        <taxon>Magnoliopsida</taxon>
        <taxon>eudicotyledons</taxon>
        <taxon>Gunneridae</taxon>
        <taxon>Pentapetalae</taxon>
        <taxon>asterids</taxon>
        <taxon>lamiids</taxon>
        <taxon>Lamiales</taxon>
        <taxon>Pedaliaceae</taxon>
        <taxon>Sesamum</taxon>
    </lineage>
</organism>
<keyword evidence="2" id="KW-1185">Reference proteome</keyword>
<gene>
    <name evidence="1" type="ORF">Salat_2603800</name>
</gene>
<dbReference type="AlphaFoldDB" id="A0AAE1XN80"/>
<accession>A0AAE1XN80</accession>